<gene>
    <name evidence="2" type="ORF">LITE_LOCUS254</name>
</gene>
<dbReference type="EMBL" id="CAMGYJ010000002">
    <property type="protein sequence ID" value="CAI0374565.1"/>
    <property type="molecule type" value="Genomic_DNA"/>
</dbReference>
<evidence type="ECO:0000313" key="2">
    <source>
        <dbReference type="EMBL" id="CAI0374565.1"/>
    </source>
</evidence>
<accession>A0AAV0GNN1</accession>
<dbReference type="AlphaFoldDB" id="A0AAV0GNN1"/>
<comment type="caution">
    <text evidence="2">The sequence shown here is derived from an EMBL/GenBank/DDBJ whole genome shotgun (WGS) entry which is preliminary data.</text>
</comment>
<protein>
    <submittedName>
        <fullName evidence="2">Uncharacterized protein</fullName>
    </submittedName>
</protein>
<evidence type="ECO:0000256" key="1">
    <source>
        <dbReference type="SAM" id="MobiDB-lite"/>
    </source>
</evidence>
<reference evidence="2" key="1">
    <citation type="submission" date="2022-08" db="EMBL/GenBank/DDBJ databases">
        <authorList>
            <person name="Gutierrez-Valencia J."/>
        </authorList>
    </citation>
    <scope>NUCLEOTIDE SEQUENCE</scope>
</reference>
<evidence type="ECO:0000313" key="3">
    <source>
        <dbReference type="Proteomes" id="UP001154282"/>
    </source>
</evidence>
<keyword evidence="3" id="KW-1185">Reference proteome</keyword>
<organism evidence="2 3">
    <name type="scientific">Linum tenue</name>
    <dbReference type="NCBI Taxonomy" id="586396"/>
    <lineage>
        <taxon>Eukaryota</taxon>
        <taxon>Viridiplantae</taxon>
        <taxon>Streptophyta</taxon>
        <taxon>Embryophyta</taxon>
        <taxon>Tracheophyta</taxon>
        <taxon>Spermatophyta</taxon>
        <taxon>Magnoliopsida</taxon>
        <taxon>eudicotyledons</taxon>
        <taxon>Gunneridae</taxon>
        <taxon>Pentapetalae</taxon>
        <taxon>rosids</taxon>
        <taxon>fabids</taxon>
        <taxon>Malpighiales</taxon>
        <taxon>Linaceae</taxon>
        <taxon>Linum</taxon>
    </lineage>
</organism>
<dbReference type="Proteomes" id="UP001154282">
    <property type="component" value="Unassembled WGS sequence"/>
</dbReference>
<feature type="region of interest" description="Disordered" evidence="1">
    <location>
        <begin position="143"/>
        <end position="174"/>
    </location>
</feature>
<proteinExistence type="predicted"/>
<name>A0AAV0GNN1_9ROSI</name>
<sequence length="174" mass="19405">MPSLTIRKMPKPEHARQIRLITSSFFASSASVVVVKKEPQKRHRNYSNQSLSLSEYVIKGSELLEPVSAPLVESTPSFRSVKVPAEIQSHSRPRPRLRRRMMTWILARRLRGGGTVHFQQELVLELHRSQGVQGLQSRIVLSVEPEAGGGRGDSDRRQEAAEEAGEASRGAIGF</sequence>